<evidence type="ECO:0000313" key="3">
    <source>
        <dbReference type="Proteomes" id="UP001295684"/>
    </source>
</evidence>
<feature type="compositionally biased region" description="Basic residues" evidence="1">
    <location>
        <begin position="552"/>
        <end position="596"/>
    </location>
</feature>
<feature type="compositionally biased region" description="Polar residues" evidence="1">
    <location>
        <begin position="540"/>
        <end position="550"/>
    </location>
</feature>
<comment type="caution">
    <text evidence="2">The sequence shown here is derived from an EMBL/GenBank/DDBJ whole genome shotgun (WGS) entry which is preliminary data.</text>
</comment>
<evidence type="ECO:0000256" key="1">
    <source>
        <dbReference type="SAM" id="MobiDB-lite"/>
    </source>
</evidence>
<feature type="compositionally biased region" description="Acidic residues" evidence="1">
    <location>
        <begin position="133"/>
        <end position="147"/>
    </location>
</feature>
<proteinExistence type="predicted"/>
<name>A0AAD1U5Z3_EUPCR</name>
<feature type="region of interest" description="Disordered" evidence="1">
    <location>
        <begin position="133"/>
        <end position="163"/>
    </location>
</feature>
<evidence type="ECO:0000313" key="2">
    <source>
        <dbReference type="EMBL" id="CAI2360789.1"/>
    </source>
</evidence>
<feature type="compositionally biased region" description="Basic and acidic residues" evidence="1">
    <location>
        <begin position="148"/>
        <end position="163"/>
    </location>
</feature>
<protein>
    <submittedName>
        <fullName evidence="2">Uncharacterized protein</fullName>
    </submittedName>
</protein>
<feature type="region of interest" description="Disordered" evidence="1">
    <location>
        <begin position="530"/>
        <end position="596"/>
    </location>
</feature>
<organism evidence="2 3">
    <name type="scientific">Euplotes crassus</name>
    <dbReference type="NCBI Taxonomy" id="5936"/>
    <lineage>
        <taxon>Eukaryota</taxon>
        <taxon>Sar</taxon>
        <taxon>Alveolata</taxon>
        <taxon>Ciliophora</taxon>
        <taxon>Intramacronucleata</taxon>
        <taxon>Spirotrichea</taxon>
        <taxon>Hypotrichia</taxon>
        <taxon>Euplotida</taxon>
        <taxon>Euplotidae</taxon>
        <taxon>Moneuplotes</taxon>
    </lineage>
</organism>
<dbReference type="Proteomes" id="UP001295684">
    <property type="component" value="Unassembled WGS sequence"/>
</dbReference>
<keyword evidence="3" id="KW-1185">Reference proteome</keyword>
<dbReference type="EMBL" id="CAMPGE010001986">
    <property type="protein sequence ID" value="CAI2360789.1"/>
    <property type="molecule type" value="Genomic_DNA"/>
</dbReference>
<sequence length="596" mass="70576">MKRSRGPVDVQKKLRWKNMYKFAGIVPNLSFFPLIKLKPRIDLEKHKVEGLNKRMWILICRFLSPKDIILTFSVLSKKFYTLSWNEEIIRTALINTLGTVGYDQHTLRIAQKLERSLKGKKLDPYKIMVEDTSDDSNSDFNSTDDEHEYNARKSDSSTDDQQTVKEYLRREEMKARKIRRWEKDYKIAHMKMLYMNPKDKIFCRGNEKEEIEKKIKTQIENIKDEIMKMKRKKALKYVQEDITFWRKLLMYCSIAKCCGSCPYYQTRIDGRGSIIIICPILRKPLCYNCMNSREFRMISAANAKYKYNVDTKYLDKCGIKYLKAPNPYYGEGKMRLYYEKQVKQCIELVKKLKEDDEEEQRKKREQKRSRKLSKEAEIRKEVATATLVKELVVKSKVCANKEEVIEKYISHPYMQRFFEKNKVRRTLAQVVTLINNGKAARLEEEANNRARRKKEEERLLESKMALLGKDKYNELMTYRKEVDPSGVVRKKKLNRRDQIKIIKQKELERRNNKQTEGELLTDLYNTRVLSDSDSSSASSLEENTLYLSRPSNSKKSKKSKKSKSTKKSKKSSKSKKLKNSKKSKNSKNSKKHKKRH</sequence>
<gene>
    <name evidence="2" type="ORF">ECRASSUSDP1_LOCUS2094</name>
</gene>
<accession>A0AAD1U5Z3</accession>
<dbReference type="AlphaFoldDB" id="A0AAD1U5Z3"/>
<reference evidence="2" key="1">
    <citation type="submission" date="2023-07" db="EMBL/GenBank/DDBJ databases">
        <authorList>
            <consortium name="AG Swart"/>
            <person name="Singh M."/>
            <person name="Singh A."/>
            <person name="Seah K."/>
            <person name="Emmerich C."/>
        </authorList>
    </citation>
    <scope>NUCLEOTIDE SEQUENCE</scope>
    <source>
        <strain evidence="2">DP1</strain>
    </source>
</reference>